<keyword evidence="2" id="KW-1185">Reference proteome</keyword>
<evidence type="ECO:0000313" key="1">
    <source>
        <dbReference type="EMBL" id="CAG8655528.1"/>
    </source>
</evidence>
<feature type="non-terminal residue" evidence="1">
    <location>
        <position position="1"/>
    </location>
</feature>
<proteinExistence type="predicted"/>
<dbReference type="AlphaFoldDB" id="A0A9N9DWL0"/>
<sequence length="65" mass="7390">ICNSNVGNCSKKKAIEVSAIKNGERPSPVPNDIMFEYQRIMDSTMDAITQKLHVLRKKIKSRLRS</sequence>
<reference evidence="1" key="1">
    <citation type="submission" date="2021-06" db="EMBL/GenBank/DDBJ databases">
        <authorList>
            <person name="Kallberg Y."/>
            <person name="Tangrot J."/>
            <person name="Rosling A."/>
        </authorList>
    </citation>
    <scope>NUCLEOTIDE SEQUENCE</scope>
    <source>
        <strain evidence="1">MT106</strain>
    </source>
</reference>
<evidence type="ECO:0000313" key="2">
    <source>
        <dbReference type="Proteomes" id="UP000789831"/>
    </source>
</evidence>
<dbReference type="Proteomes" id="UP000789831">
    <property type="component" value="Unassembled WGS sequence"/>
</dbReference>
<organism evidence="1 2">
    <name type="scientific">Ambispora gerdemannii</name>
    <dbReference type="NCBI Taxonomy" id="144530"/>
    <lineage>
        <taxon>Eukaryota</taxon>
        <taxon>Fungi</taxon>
        <taxon>Fungi incertae sedis</taxon>
        <taxon>Mucoromycota</taxon>
        <taxon>Glomeromycotina</taxon>
        <taxon>Glomeromycetes</taxon>
        <taxon>Archaeosporales</taxon>
        <taxon>Ambisporaceae</taxon>
        <taxon>Ambispora</taxon>
    </lineage>
</organism>
<comment type="caution">
    <text evidence="1">The sequence shown here is derived from an EMBL/GenBank/DDBJ whole genome shotgun (WGS) entry which is preliminary data.</text>
</comment>
<dbReference type="EMBL" id="CAJVPL010005196">
    <property type="protein sequence ID" value="CAG8655528.1"/>
    <property type="molecule type" value="Genomic_DNA"/>
</dbReference>
<accession>A0A9N9DWL0</accession>
<protein>
    <submittedName>
        <fullName evidence="1">8068_t:CDS:1</fullName>
    </submittedName>
</protein>
<name>A0A9N9DWL0_9GLOM</name>
<gene>
    <name evidence="1" type="ORF">AGERDE_LOCUS11582</name>
</gene>